<dbReference type="RefSeq" id="XP_012189467.1">
    <property type="nucleotide sequence ID" value="XM_012334077.1"/>
</dbReference>
<reference evidence="2" key="1">
    <citation type="journal article" date="2013" name="Genome Announc.">
        <title>Draft genome sequence of the basidiomycetous yeast-like fungus Pseudozyma hubeiensis SY62, which produces an abundant amount of the biosurfactant mannosylerythritol lipids.</title>
        <authorList>
            <person name="Konishi M."/>
            <person name="Hatada Y."/>
            <person name="Horiuchi J."/>
        </authorList>
    </citation>
    <scope>NUCLEOTIDE SEQUENCE [LARGE SCALE GENOMIC DNA]</scope>
    <source>
        <strain evidence="2">SY62</strain>
    </source>
</reference>
<dbReference type="GeneID" id="24108746"/>
<sequence>MAIACGKRRTSVCMKVARQNLRKFLALRVMFRFRTAGKGARARQLDGAECITACLHVHDKAHMLQPSQTHPMPGLPRIIAKRKERHSHPPPYVFVPRCSPRLKADKNRAEHIKLRLGLRLGPEFNDVRQRKIAIAVSPEVPTRLCES</sequence>
<keyword evidence="2" id="KW-1185">Reference proteome</keyword>
<accession>R9PCU4</accession>
<dbReference type="HOGENOM" id="CLU_1768925_0_0_1"/>
<dbReference type="AlphaFoldDB" id="R9PCU4"/>
<name>R9PCU4_PSEHS</name>
<gene>
    <name evidence="1" type="ORF">PHSY_003458</name>
</gene>
<evidence type="ECO:0000313" key="2">
    <source>
        <dbReference type="Proteomes" id="UP000014071"/>
    </source>
</evidence>
<organism evidence="1 2">
    <name type="scientific">Pseudozyma hubeiensis (strain SY62)</name>
    <name type="common">Yeast</name>
    <dbReference type="NCBI Taxonomy" id="1305764"/>
    <lineage>
        <taxon>Eukaryota</taxon>
        <taxon>Fungi</taxon>
        <taxon>Dikarya</taxon>
        <taxon>Basidiomycota</taxon>
        <taxon>Ustilaginomycotina</taxon>
        <taxon>Ustilaginomycetes</taxon>
        <taxon>Ustilaginales</taxon>
        <taxon>Ustilaginaceae</taxon>
        <taxon>Pseudozyma</taxon>
    </lineage>
</organism>
<dbReference type="EMBL" id="DF238799">
    <property type="protein sequence ID" value="GAC95880.1"/>
    <property type="molecule type" value="Genomic_DNA"/>
</dbReference>
<evidence type="ECO:0000313" key="1">
    <source>
        <dbReference type="EMBL" id="GAC95880.1"/>
    </source>
</evidence>
<dbReference type="Proteomes" id="UP000014071">
    <property type="component" value="Unassembled WGS sequence"/>
</dbReference>
<protein>
    <submittedName>
        <fullName evidence="1">Peptidase</fullName>
    </submittedName>
</protein>
<proteinExistence type="predicted"/>